<dbReference type="PRINTS" id="PR00245">
    <property type="entry name" value="OLFACTORYR"/>
</dbReference>
<reference evidence="13" key="1">
    <citation type="thesis" date="2020" institute="ProQuest LLC" country="789 East Eisenhower Parkway, Ann Arbor, MI, USA">
        <title>Comparative Genomics and Chromosome Evolution.</title>
        <authorList>
            <person name="Mudd A.B."/>
        </authorList>
    </citation>
    <scope>NUCLEOTIDE SEQUENCE</scope>
    <source>
        <strain evidence="13">1538</strain>
        <tissue evidence="13">Blood</tissue>
    </source>
</reference>
<dbReference type="PROSITE" id="PS50262">
    <property type="entry name" value="G_PROTEIN_RECEP_F1_2"/>
    <property type="match status" value="1"/>
</dbReference>
<dbReference type="Pfam" id="PF13853">
    <property type="entry name" value="7tm_4"/>
    <property type="match status" value="1"/>
</dbReference>
<dbReference type="CDD" id="cd13954">
    <property type="entry name" value="7tmA_OR"/>
    <property type="match status" value="1"/>
</dbReference>
<evidence type="ECO:0000313" key="13">
    <source>
        <dbReference type="EMBL" id="DBA30212.1"/>
    </source>
</evidence>
<evidence type="ECO:0000256" key="4">
    <source>
        <dbReference type="ARBA" id="ARBA00022725"/>
    </source>
</evidence>
<feature type="transmembrane region" description="Helical" evidence="11">
    <location>
        <begin position="148"/>
        <end position="167"/>
    </location>
</feature>
<feature type="domain" description="G-protein coupled receptors family 1 profile" evidence="12">
    <location>
        <begin position="88"/>
        <end position="337"/>
    </location>
</feature>
<feature type="transmembrane region" description="Helical" evidence="11">
    <location>
        <begin position="106"/>
        <end position="128"/>
    </location>
</feature>
<evidence type="ECO:0000256" key="6">
    <source>
        <dbReference type="ARBA" id="ARBA00023040"/>
    </source>
</evidence>
<name>A0AAV3B0L8_PYXAD</name>
<keyword evidence="2 11" id="KW-1003">Cell membrane</keyword>
<evidence type="ECO:0000256" key="10">
    <source>
        <dbReference type="RuleBase" id="RU000688"/>
    </source>
</evidence>
<evidence type="ECO:0000313" key="14">
    <source>
        <dbReference type="Proteomes" id="UP001181693"/>
    </source>
</evidence>
<dbReference type="AlphaFoldDB" id="A0AAV3B0L8"/>
<dbReference type="EMBL" id="DYDO01000002">
    <property type="protein sequence ID" value="DBA30212.1"/>
    <property type="molecule type" value="Genomic_DNA"/>
</dbReference>
<organism evidence="13 14">
    <name type="scientific">Pyxicephalus adspersus</name>
    <name type="common">African bullfrog</name>
    <dbReference type="NCBI Taxonomy" id="30357"/>
    <lineage>
        <taxon>Eukaryota</taxon>
        <taxon>Metazoa</taxon>
        <taxon>Chordata</taxon>
        <taxon>Craniata</taxon>
        <taxon>Vertebrata</taxon>
        <taxon>Euteleostomi</taxon>
        <taxon>Amphibia</taxon>
        <taxon>Batrachia</taxon>
        <taxon>Anura</taxon>
        <taxon>Neobatrachia</taxon>
        <taxon>Ranoidea</taxon>
        <taxon>Pyxicephalidae</taxon>
        <taxon>Pyxicephalinae</taxon>
        <taxon>Pyxicephalus</taxon>
    </lineage>
</organism>
<evidence type="ECO:0000256" key="5">
    <source>
        <dbReference type="ARBA" id="ARBA00022989"/>
    </source>
</evidence>
<sequence>MTFIWGGKHVVGSRQILQQITKNGGLNLPDVALYNHAAVLRILKDWIHAASFYTNLQALHLLAFSRYSRVQIVIFIIILIMYLLCIIGNMLVAIIVCFTSRLHTPMYLFLSILTFLDVVYVSVILPKLLAITMTGDTSISYPGCFTQIFFYVFCIGTEFFLLTTMAYDRYVAICIPLHYIMMMDRRTCLILATFCFIVGTFNSLMYALLISQLSFPSFNEINHFFCHMKSVLPTSCNDSTSIEILITVDGLVLGFVTFILIITSYMYIISTILKIHTSAGRYKAFSSCSSHIIIVVLFCLTSLTLNMKPETELSQEQDKILSMVYIALVPMLNPLVYSLRNKDVLRAISL</sequence>
<evidence type="ECO:0000256" key="8">
    <source>
        <dbReference type="ARBA" id="ARBA00023170"/>
    </source>
</evidence>
<keyword evidence="6 10" id="KW-0297">G-protein coupled receptor</keyword>
<protein>
    <recommendedName>
        <fullName evidence="11">Olfactory receptor</fullName>
    </recommendedName>
</protein>
<comment type="similarity">
    <text evidence="10">Belongs to the G-protein coupled receptor 1 family.</text>
</comment>
<evidence type="ECO:0000256" key="3">
    <source>
        <dbReference type="ARBA" id="ARBA00022692"/>
    </source>
</evidence>
<dbReference type="GO" id="GO:0004930">
    <property type="term" value="F:G protein-coupled receptor activity"/>
    <property type="evidence" value="ECO:0007669"/>
    <property type="project" value="UniProtKB-KW"/>
</dbReference>
<dbReference type="SMART" id="SM01381">
    <property type="entry name" value="7TM_GPCR_Srsx"/>
    <property type="match status" value="1"/>
</dbReference>
<dbReference type="InterPro" id="IPR017452">
    <property type="entry name" value="GPCR_Rhodpsn_7TM"/>
</dbReference>
<keyword evidence="14" id="KW-1185">Reference proteome</keyword>
<feature type="transmembrane region" description="Helical" evidence="11">
    <location>
        <begin position="188"/>
        <end position="209"/>
    </location>
</feature>
<proteinExistence type="inferred from homology"/>
<keyword evidence="8 10" id="KW-0675">Receptor</keyword>
<keyword evidence="7 11" id="KW-0472">Membrane</keyword>
<dbReference type="InterPro" id="IPR000725">
    <property type="entry name" value="Olfact_rcpt"/>
</dbReference>
<keyword evidence="4 11" id="KW-0552">Olfaction</keyword>
<dbReference type="PANTHER" id="PTHR26452">
    <property type="entry name" value="OLFACTORY RECEPTOR"/>
    <property type="match status" value="1"/>
</dbReference>
<dbReference type="PROSITE" id="PS00237">
    <property type="entry name" value="G_PROTEIN_RECEP_F1_1"/>
    <property type="match status" value="1"/>
</dbReference>
<evidence type="ECO:0000259" key="12">
    <source>
        <dbReference type="PROSITE" id="PS50262"/>
    </source>
</evidence>
<gene>
    <name evidence="13" type="ORF">GDO54_006225</name>
</gene>
<dbReference type="SUPFAM" id="SSF81321">
    <property type="entry name" value="Family A G protein-coupled receptor-like"/>
    <property type="match status" value="1"/>
</dbReference>
<dbReference type="PRINTS" id="PR00237">
    <property type="entry name" value="GPCRRHODOPSN"/>
</dbReference>
<keyword evidence="3 10" id="KW-0812">Transmembrane</keyword>
<keyword evidence="11" id="KW-0716">Sensory transduction</keyword>
<accession>A0AAV3B0L8</accession>
<dbReference type="GO" id="GO:0005886">
    <property type="term" value="C:plasma membrane"/>
    <property type="evidence" value="ECO:0007669"/>
    <property type="project" value="UniProtKB-SubCell"/>
</dbReference>
<keyword evidence="5 11" id="KW-1133">Transmembrane helix</keyword>
<dbReference type="Proteomes" id="UP001181693">
    <property type="component" value="Unassembled WGS sequence"/>
</dbReference>
<keyword evidence="9 10" id="KW-0807">Transducer</keyword>
<feature type="transmembrane region" description="Helical" evidence="11">
    <location>
        <begin position="72"/>
        <end position="99"/>
    </location>
</feature>
<feature type="transmembrane region" description="Helical" evidence="11">
    <location>
        <begin position="251"/>
        <end position="273"/>
    </location>
</feature>
<feature type="transmembrane region" description="Helical" evidence="11">
    <location>
        <begin position="320"/>
        <end position="339"/>
    </location>
</feature>
<dbReference type="InterPro" id="IPR000276">
    <property type="entry name" value="GPCR_Rhodpsn"/>
</dbReference>
<evidence type="ECO:0000256" key="2">
    <source>
        <dbReference type="ARBA" id="ARBA00022475"/>
    </source>
</evidence>
<evidence type="ECO:0000256" key="11">
    <source>
        <dbReference type="RuleBase" id="RU363047"/>
    </source>
</evidence>
<comment type="subcellular location">
    <subcellularLocation>
        <location evidence="1 11">Cell membrane</location>
        <topology evidence="1 11">Multi-pass membrane protein</topology>
    </subcellularLocation>
</comment>
<dbReference type="GO" id="GO:0004984">
    <property type="term" value="F:olfactory receptor activity"/>
    <property type="evidence" value="ECO:0007669"/>
    <property type="project" value="InterPro"/>
</dbReference>
<feature type="transmembrane region" description="Helical" evidence="11">
    <location>
        <begin position="285"/>
        <end position="305"/>
    </location>
</feature>
<evidence type="ECO:0000256" key="9">
    <source>
        <dbReference type="ARBA" id="ARBA00023224"/>
    </source>
</evidence>
<evidence type="ECO:0000256" key="1">
    <source>
        <dbReference type="ARBA" id="ARBA00004651"/>
    </source>
</evidence>
<evidence type="ECO:0000256" key="7">
    <source>
        <dbReference type="ARBA" id="ARBA00023136"/>
    </source>
</evidence>
<dbReference type="Gene3D" id="1.20.1070.10">
    <property type="entry name" value="Rhodopsin 7-helix transmembrane proteins"/>
    <property type="match status" value="1"/>
</dbReference>
<dbReference type="FunFam" id="1.20.1070.10:FF:000008">
    <property type="entry name" value="Olfactory receptor"/>
    <property type="match status" value="1"/>
</dbReference>
<comment type="caution">
    <text evidence="13">The sequence shown here is derived from an EMBL/GenBank/DDBJ whole genome shotgun (WGS) entry which is preliminary data.</text>
</comment>
<dbReference type="InterPro" id="IPR050516">
    <property type="entry name" value="Olfactory_GPCR"/>
</dbReference>